<dbReference type="InterPro" id="IPR008978">
    <property type="entry name" value="HSP20-like_chaperone"/>
</dbReference>
<sequence>MNFDKYIHRHWNTTFEKMSKSEVPTGAMGMFEITTFVHPHLFWLIEVESKIRQKTLHELDTSMKELCKQQSRDSATTFEAGDIVIVQYEGHLYRAILEYIGEQKSCSNGQYLCWLMDYGTLVESNTIFKSSPKIRKILPLSFQASLNNVVYTIQHLGFGETGNVVTKTEYLLSPTPPCHQASMDVLKTVRTIEFCVEEKDEGILFGDVIYKDKNGNKKSFKQYLLDKGIVGISEELFPDMKSFINEYREKNIQLIEKICKTSSNTISRRKACCDIKKKSIEEFEEVEISEEEMRRPRRRIRDANETDSLKSKSLSESNSSVSKSSRSHGNEQLDSFNTSPGQEDVSSQHELSSQAPSLSKSSKMAILRKKIEEKKANQKENTTLESSSSSGKGQGKCKITDVNKESGGKIELCPAGAERTFFGAQGVEKPKPTSETKPQSLNNRRSKPQATVPVSMETHQRRCAAQNGSPDSSTDSSSECKNNIANTFGDQSRKGLNYDGESLSLESKTSTSVSIRSASNMEIKPHCRCKVCDRWTKDQGWGEGGEFEKYKPKVKLIGESKHEFLKEGTDDAPSEILSVDYNSLTRLEKKAMPKLLVHSECLPSPVKELANVYLHPDIYQTLVQEECKVTRLVQTYAWPALLRNQHVFMVNGPHTGKTTAYLTTMCSFLVEKDERYSFTKKLSGAPIIVILCSNTERCRDVNDRARLIMGRNKARIELVEYPISHVNTTHIDMLITTPTIFVDLLKRRSVILNGLCHLVFEDGDNILNHYYPLIDIILEQTHKMLKNRHHSKSLQLIMCAEHWTKKITCVLQKLAAIPVVCIANYLEAAMYGKIQFSMRFMRSSAKPEMMKRLLKDTYKFTKSVIICNIAEVDELETTLIMSGIEAAVISEKLTVDETHLIEENWTKAPGGNYTVLVTTDHLLNTELNVTSATMLIHYSLPYSWTKFTKRFACLLESYRSPLDQRESKITTQSIVLLDENCQEELPKFFKYIKTTDLKHYLCDELKQYSEELSDESELNKVLKGIELCETLKVFGKCPNMHNCPMRHKIDKTVEDNPSLPTHGKIKFKIKNVYDVTNYSIEILESIVENSCNGISDVTERLADRMSESRKKPKVLVLGHLYVYYGADDSSETYHRCVLMAKENETVRVKLIDEGKMLSTLKNRLYKLPNDLGEDKFPRKYADIYLANLIPPYGDKGFSNKALYILNNTLEKHDYKNIVLTGYIHLQLSNTLWLTNVEEEVVLSDKVLTGFQLTREILQKQLAVTDLNQLDRLYKLCAEAGFALPKYEVESVRETKEEKIIPHWAHLEIETVQEVIFSSAISPDEMYVRLYKYSDLLYTLQKDILQAIKKPHYHRLSKIKPGTICLAKDPESEDYSRCIILKNDEEKALCFFVDFGDEAVVPTTDLKYLSNEFITKLPFQSISCKLFGIKPVLEEWSSEPTELLYEYATEPQTDIFRSLYVKVCGKERIAISDYCQNRYTVLLKDGFGNKKPLINELFVDCGLALPTEDKLEDFEIPESYEQTEESDDDVEMALDILKKTDEARENFHPNKEFQQEEINEDMELFLEDDDLIDFVDQVVNFYRKEDKSVFKQELPRMQAAPSVGYLTPEVFWYQTDTAVKLSVKVTDVKDYKVTLTKGRILLFKTQKGKDEYCLKLMLYHHIGSLHHTSAGLDVRITLIKKNLIEWPRLILPKQKARNIHYDVSMLQVKEEKKRILELPKELDEADADSDDELDMCYEVYSDMDSDFDQEVAQDSD</sequence>
<dbReference type="InterPro" id="IPR011545">
    <property type="entry name" value="DEAD/DEAH_box_helicase_dom"/>
</dbReference>
<name>A0A9P0LAR9_ACAOB</name>
<evidence type="ECO:0000256" key="2">
    <source>
        <dbReference type="ARBA" id="ARBA00022473"/>
    </source>
</evidence>
<evidence type="ECO:0000256" key="11">
    <source>
        <dbReference type="ARBA" id="ARBA00023254"/>
    </source>
</evidence>
<dbReference type="GO" id="GO:0051321">
    <property type="term" value="P:meiotic cell cycle"/>
    <property type="evidence" value="ECO:0007669"/>
    <property type="project" value="UniProtKB-KW"/>
</dbReference>
<evidence type="ECO:0000256" key="1">
    <source>
        <dbReference type="ARBA" id="ARBA00012552"/>
    </source>
</evidence>
<dbReference type="SUPFAM" id="SSF63748">
    <property type="entry name" value="Tudor/PWWP/MBT"/>
    <property type="match status" value="2"/>
</dbReference>
<proteinExistence type="predicted"/>
<dbReference type="PANTHER" id="PTHR22655:SF2">
    <property type="entry name" value="ATP-DEPENDENT RNA HELICASE TDRD12-RELATED"/>
    <property type="match status" value="1"/>
</dbReference>
<keyword evidence="17" id="KW-1185">Reference proteome</keyword>
<keyword evidence="2" id="KW-0217">Developmental protein</keyword>
<keyword evidence="6" id="KW-0378">Hydrolase</keyword>
<feature type="region of interest" description="Disordered" evidence="13">
    <location>
        <begin position="286"/>
        <end position="408"/>
    </location>
</feature>
<evidence type="ECO:0000256" key="4">
    <source>
        <dbReference type="ARBA" id="ARBA00022741"/>
    </source>
</evidence>
<evidence type="ECO:0000256" key="7">
    <source>
        <dbReference type="ARBA" id="ARBA00022806"/>
    </source>
</evidence>
<feature type="compositionally biased region" description="Basic and acidic residues" evidence="13">
    <location>
        <begin position="301"/>
        <end position="310"/>
    </location>
</feature>
<feature type="compositionally biased region" description="Low complexity" evidence="13">
    <location>
        <begin position="351"/>
        <end position="363"/>
    </location>
</feature>
<dbReference type="GO" id="GO:0016787">
    <property type="term" value="F:hydrolase activity"/>
    <property type="evidence" value="ECO:0007669"/>
    <property type="project" value="UniProtKB-KW"/>
</dbReference>
<keyword evidence="7" id="KW-0347">Helicase</keyword>
<feature type="region of interest" description="Disordered" evidence="13">
    <location>
        <begin position="423"/>
        <end position="486"/>
    </location>
</feature>
<gene>
    <name evidence="16" type="ORF">ACAOBT_LOCUS20068</name>
</gene>
<dbReference type="GO" id="GO:0005524">
    <property type="term" value="F:ATP binding"/>
    <property type="evidence" value="ECO:0007669"/>
    <property type="project" value="UniProtKB-KW"/>
</dbReference>
<keyword evidence="11" id="KW-0469">Meiosis</keyword>
<feature type="compositionally biased region" description="Basic and acidic residues" evidence="13">
    <location>
        <begin position="398"/>
        <end position="408"/>
    </location>
</feature>
<dbReference type="EMBL" id="CAKOFQ010007105">
    <property type="protein sequence ID" value="CAH1991103.1"/>
    <property type="molecule type" value="Genomic_DNA"/>
</dbReference>
<evidence type="ECO:0000259" key="14">
    <source>
        <dbReference type="PROSITE" id="PS50304"/>
    </source>
</evidence>
<dbReference type="EC" id="3.6.4.13" evidence="1"/>
<dbReference type="Gene3D" id="2.40.50.90">
    <property type="match status" value="2"/>
</dbReference>
<dbReference type="PROSITE" id="PS50304">
    <property type="entry name" value="TUDOR"/>
    <property type="match status" value="1"/>
</dbReference>
<dbReference type="PROSITE" id="PS51203">
    <property type="entry name" value="CS"/>
    <property type="match status" value="1"/>
</dbReference>
<dbReference type="Gene3D" id="3.40.50.300">
    <property type="entry name" value="P-loop containing nucleotide triphosphate hydrolases"/>
    <property type="match status" value="2"/>
</dbReference>
<dbReference type="Pfam" id="PF00270">
    <property type="entry name" value="DEAD"/>
    <property type="match status" value="1"/>
</dbReference>
<accession>A0A9P0LAR9</accession>
<feature type="compositionally biased region" description="Basic and acidic residues" evidence="13">
    <location>
        <begin position="369"/>
        <end position="378"/>
    </location>
</feature>
<evidence type="ECO:0000256" key="8">
    <source>
        <dbReference type="ARBA" id="ARBA00022840"/>
    </source>
</evidence>
<evidence type="ECO:0000256" key="12">
    <source>
        <dbReference type="ARBA" id="ARBA00047984"/>
    </source>
</evidence>
<dbReference type="InterPro" id="IPR002999">
    <property type="entry name" value="Tudor"/>
</dbReference>
<dbReference type="CDD" id="cd20379">
    <property type="entry name" value="Tudor_dTUD-like"/>
    <property type="match status" value="1"/>
</dbReference>
<dbReference type="SUPFAM" id="SSF52540">
    <property type="entry name" value="P-loop containing nucleoside triphosphate hydrolases"/>
    <property type="match status" value="2"/>
</dbReference>
<protein>
    <recommendedName>
        <fullName evidence="1">RNA helicase</fullName>
        <ecNumber evidence="1">3.6.4.13</ecNumber>
    </recommendedName>
</protein>
<comment type="caution">
    <text evidence="16">The sequence shown here is derived from an EMBL/GenBank/DDBJ whole genome shotgun (WGS) entry which is preliminary data.</text>
</comment>
<evidence type="ECO:0000256" key="13">
    <source>
        <dbReference type="SAM" id="MobiDB-lite"/>
    </source>
</evidence>
<dbReference type="GO" id="GO:0005737">
    <property type="term" value="C:cytoplasm"/>
    <property type="evidence" value="ECO:0007669"/>
    <property type="project" value="UniProtKB-ARBA"/>
</dbReference>
<feature type="domain" description="Tudor" evidence="14">
    <location>
        <begin position="1357"/>
        <end position="1415"/>
    </location>
</feature>
<dbReference type="InterPro" id="IPR027417">
    <property type="entry name" value="P-loop_NTPase"/>
</dbReference>
<dbReference type="InterPro" id="IPR007052">
    <property type="entry name" value="CS_dom"/>
</dbReference>
<dbReference type="SMART" id="SM00333">
    <property type="entry name" value="TUDOR"/>
    <property type="match status" value="3"/>
</dbReference>
<dbReference type="OrthoDB" id="249932at2759"/>
<keyword evidence="10" id="KW-0943">RNA-mediated gene silencing</keyword>
<organism evidence="16 17">
    <name type="scientific">Acanthoscelides obtectus</name>
    <name type="common">Bean weevil</name>
    <name type="synonym">Bruchus obtectus</name>
    <dbReference type="NCBI Taxonomy" id="200917"/>
    <lineage>
        <taxon>Eukaryota</taxon>
        <taxon>Metazoa</taxon>
        <taxon>Ecdysozoa</taxon>
        <taxon>Arthropoda</taxon>
        <taxon>Hexapoda</taxon>
        <taxon>Insecta</taxon>
        <taxon>Pterygota</taxon>
        <taxon>Neoptera</taxon>
        <taxon>Endopterygota</taxon>
        <taxon>Coleoptera</taxon>
        <taxon>Polyphaga</taxon>
        <taxon>Cucujiformia</taxon>
        <taxon>Chrysomeloidea</taxon>
        <taxon>Chrysomelidae</taxon>
        <taxon>Bruchinae</taxon>
        <taxon>Bruchini</taxon>
        <taxon>Acanthoscelides</taxon>
    </lineage>
</organism>
<keyword evidence="5" id="KW-0221">Differentiation</keyword>
<evidence type="ECO:0000256" key="9">
    <source>
        <dbReference type="ARBA" id="ARBA00022871"/>
    </source>
</evidence>
<dbReference type="GO" id="GO:0042078">
    <property type="term" value="P:germ-line stem cell division"/>
    <property type="evidence" value="ECO:0007669"/>
    <property type="project" value="TreeGrafter"/>
</dbReference>
<evidence type="ECO:0000256" key="3">
    <source>
        <dbReference type="ARBA" id="ARBA00022737"/>
    </source>
</evidence>
<keyword evidence="9" id="KW-0744">Spermatogenesis</keyword>
<reference evidence="16" key="1">
    <citation type="submission" date="2022-03" db="EMBL/GenBank/DDBJ databases">
        <authorList>
            <person name="Sayadi A."/>
        </authorList>
    </citation>
    <scope>NUCLEOTIDE SEQUENCE</scope>
</reference>
<dbReference type="InterPro" id="IPR035437">
    <property type="entry name" value="SNase_OB-fold_sf"/>
</dbReference>
<dbReference type="Pfam" id="PF04969">
    <property type="entry name" value="CS"/>
    <property type="match status" value="1"/>
</dbReference>
<feature type="domain" description="CS" evidence="15">
    <location>
        <begin position="1604"/>
        <end position="1689"/>
    </location>
</feature>
<evidence type="ECO:0000256" key="6">
    <source>
        <dbReference type="ARBA" id="ARBA00022801"/>
    </source>
</evidence>
<dbReference type="GO" id="GO:0003724">
    <property type="term" value="F:RNA helicase activity"/>
    <property type="evidence" value="ECO:0007669"/>
    <property type="project" value="UniProtKB-EC"/>
</dbReference>
<feature type="compositionally biased region" description="Polar residues" evidence="13">
    <location>
        <begin position="330"/>
        <end position="350"/>
    </location>
</feature>
<dbReference type="Gene3D" id="2.60.40.790">
    <property type="match status" value="1"/>
</dbReference>
<dbReference type="GO" id="GO:0031047">
    <property type="term" value="P:regulatory ncRNA-mediated gene silencing"/>
    <property type="evidence" value="ECO:0007669"/>
    <property type="project" value="UniProtKB-KW"/>
</dbReference>
<keyword evidence="3" id="KW-0677">Repeat</keyword>
<evidence type="ECO:0000259" key="15">
    <source>
        <dbReference type="PROSITE" id="PS51203"/>
    </source>
</evidence>
<dbReference type="Proteomes" id="UP001152888">
    <property type="component" value="Unassembled WGS sequence"/>
</dbReference>
<evidence type="ECO:0000313" key="16">
    <source>
        <dbReference type="EMBL" id="CAH1991103.1"/>
    </source>
</evidence>
<keyword evidence="4" id="KW-0547">Nucleotide-binding</keyword>
<feature type="compositionally biased region" description="Low complexity" evidence="13">
    <location>
        <begin position="311"/>
        <end position="324"/>
    </location>
</feature>
<dbReference type="Pfam" id="PF00567">
    <property type="entry name" value="TUDOR"/>
    <property type="match status" value="2"/>
</dbReference>
<dbReference type="GO" id="GO:0003676">
    <property type="term" value="F:nucleic acid binding"/>
    <property type="evidence" value="ECO:0007669"/>
    <property type="project" value="InterPro"/>
</dbReference>
<dbReference type="GO" id="GO:0007283">
    <property type="term" value="P:spermatogenesis"/>
    <property type="evidence" value="ECO:0007669"/>
    <property type="project" value="UniProtKB-KW"/>
</dbReference>
<evidence type="ECO:0000313" key="17">
    <source>
        <dbReference type="Proteomes" id="UP001152888"/>
    </source>
</evidence>
<evidence type="ECO:0000256" key="10">
    <source>
        <dbReference type="ARBA" id="ARBA00023158"/>
    </source>
</evidence>
<evidence type="ECO:0000256" key="5">
    <source>
        <dbReference type="ARBA" id="ARBA00022782"/>
    </source>
</evidence>
<comment type="catalytic activity">
    <reaction evidence="12">
        <text>ATP + H2O = ADP + phosphate + H(+)</text>
        <dbReference type="Rhea" id="RHEA:13065"/>
        <dbReference type="ChEBI" id="CHEBI:15377"/>
        <dbReference type="ChEBI" id="CHEBI:15378"/>
        <dbReference type="ChEBI" id="CHEBI:30616"/>
        <dbReference type="ChEBI" id="CHEBI:43474"/>
        <dbReference type="ChEBI" id="CHEBI:456216"/>
        <dbReference type="EC" id="3.6.4.13"/>
    </reaction>
</comment>
<dbReference type="Gene3D" id="2.30.30.140">
    <property type="match status" value="2"/>
</dbReference>
<keyword evidence="8" id="KW-0067">ATP-binding</keyword>
<dbReference type="SUPFAM" id="SSF49764">
    <property type="entry name" value="HSP20-like chaperones"/>
    <property type="match status" value="1"/>
</dbReference>
<dbReference type="PANTHER" id="PTHR22655">
    <property type="entry name" value="ATP-DEPENDENT RNA HELICASE TDRD12-RELATED"/>
    <property type="match status" value="1"/>
</dbReference>